<dbReference type="AlphaFoldDB" id="A0A0C2TEJ3"/>
<feature type="region of interest" description="Disordered" evidence="4">
    <location>
        <begin position="139"/>
        <end position="198"/>
    </location>
</feature>
<evidence type="ECO:0000256" key="4">
    <source>
        <dbReference type="SAM" id="MobiDB-lite"/>
    </source>
</evidence>
<keyword evidence="3" id="KW-0539">Nucleus</keyword>
<reference evidence="6 7" key="1">
    <citation type="submission" date="2014-04" db="EMBL/GenBank/DDBJ databases">
        <title>Evolutionary Origins and Diversification of the Mycorrhizal Mutualists.</title>
        <authorList>
            <consortium name="DOE Joint Genome Institute"/>
            <consortium name="Mycorrhizal Genomics Consortium"/>
            <person name="Kohler A."/>
            <person name="Kuo A."/>
            <person name="Nagy L.G."/>
            <person name="Floudas D."/>
            <person name="Copeland A."/>
            <person name="Barry K.W."/>
            <person name="Cichocki N."/>
            <person name="Veneault-Fourrey C."/>
            <person name="LaButti K."/>
            <person name="Lindquist E.A."/>
            <person name="Lipzen A."/>
            <person name="Lundell T."/>
            <person name="Morin E."/>
            <person name="Murat C."/>
            <person name="Riley R."/>
            <person name="Ohm R."/>
            <person name="Sun H."/>
            <person name="Tunlid A."/>
            <person name="Henrissat B."/>
            <person name="Grigoriev I.V."/>
            <person name="Hibbett D.S."/>
            <person name="Martin F."/>
        </authorList>
    </citation>
    <scope>NUCLEOTIDE SEQUENCE [LARGE SCALE GENOMIC DNA]</scope>
    <source>
        <strain evidence="6 7">Koide BX008</strain>
    </source>
</reference>
<sequence>MSGDMHSYMDPYSTSPENGNRRARSERHDDPGSQSGSDEGSTAHYPDSFRDVDYDDDPDALTSQTLNTDGTPKRPMNAFMIFARRRRPQVSAENQAMRTGEISKILSKEWAVMPPSEKQFYLDRAKQLKETFNSKYPDYVYRRRPNNSRKKSKRRLDPGMGGPIDHRSTPEASEDFGTAPGDYNHHHESDDRHYNGSSVLSRIHHDYIGGGQARSSPYAYVASDPSYRHDSSHDPRVTFLTSPTERVPSEAPSIHPRLSHSEIYGYAPSSAQSQQAQMYSANSGDSHGRWEARSNSGPGRSGWLHERTLPTSTPRYGAGASAGWSGTVPAGSAAPAGGSTQSGNFVFSTLTSPFYPSQAPLQNYQATASSSSHSDSPARFDSPASQGQQNATSRDYDSPSYNPTPAVASGSPYTDNSVLYQHRLASVSRGLPPVQSLASYSHSPHPASAGASSSQGY</sequence>
<dbReference type="PANTHER" id="PTHR10270">
    <property type="entry name" value="SOX TRANSCRIPTION FACTOR"/>
    <property type="match status" value="1"/>
</dbReference>
<feature type="region of interest" description="Disordered" evidence="4">
    <location>
        <begin position="224"/>
        <end position="255"/>
    </location>
</feature>
<feature type="region of interest" description="Disordered" evidence="4">
    <location>
        <begin position="363"/>
        <end position="414"/>
    </location>
</feature>
<dbReference type="OrthoDB" id="1919336at2759"/>
<dbReference type="Gene3D" id="1.10.30.10">
    <property type="entry name" value="High mobility group box domain"/>
    <property type="match status" value="1"/>
</dbReference>
<dbReference type="PROSITE" id="PS50118">
    <property type="entry name" value="HMG_BOX_2"/>
    <property type="match status" value="1"/>
</dbReference>
<dbReference type="GO" id="GO:0000978">
    <property type="term" value="F:RNA polymerase II cis-regulatory region sequence-specific DNA binding"/>
    <property type="evidence" value="ECO:0007669"/>
    <property type="project" value="TreeGrafter"/>
</dbReference>
<feature type="region of interest" description="Disordered" evidence="4">
    <location>
        <begin position="434"/>
        <end position="457"/>
    </location>
</feature>
<keyword evidence="1 3" id="KW-0238">DNA-binding</keyword>
<accession>A0A0C2TEJ3</accession>
<feature type="compositionally biased region" description="Basic and acidic residues" evidence="4">
    <location>
        <begin position="183"/>
        <end position="194"/>
    </location>
</feature>
<keyword evidence="7" id="KW-1185">Reference proteome</keyword>
<evidence type="ECO:0000256" key="1">
    <source>
        <dbReference type="ARBA" id="ARBA00023125"/>
    </source>
</evidence>
<feature type="DNA-binding region" description="HMG box" evidence="3">
    <location>
        <begin position="72"/>
        <end position="140"/>
    </location>
</feature>
<feature type="compositionally biased region" description="Basic residues" evidence="4">
    <location>
        <begin position="142"/>
        <end position="154"/>
    </location>
</feature>
<feature type="region of interest" description="Disordered" evidence="4">
    <location>
        <begin position="269"/>
        <end position="322"/>
    </location>
</feature>
<dbReference type="HOGENOM" id="CLU_028294_0_0_1"/>
<feature type="compositionally biased region" description="Polar residues" evidence="4">
    <location>
        <begin position="383"/>
        <end position="403"/>
    </location>
</feature>
<dbReference type="Pfam" id="PF00505">
    <property type="entry name" value="HMG_box"/>
    <property type="match status" value="1"/>
</dbReference>
<feature type="compositionally biased region" description="Low complexity" evidence="4">
    <location>
        <begin position="436"/>
        <end position="457"/>
    </location>
</feature>
<organism evidence="6 7">
    <name type="scientific">Amanita muscaria (strain Koide BX008)</name>
    <dbReference type="NCBI Taxonomy" id="946122"/>
    <lineage>
        <taxon>Eukaryota</taxon>
        <taxon>Fungi</taxon>
        <taxon>Dikarya</taxon>
        <taxon>Basidiomycota</taxon>
        <taxon>Agaricomycotina</taxon>
        <taxon>Agaricomycetes</taxon>
        <taxon>Agaricomycetidae</taxon>
        <taxon>Agaricales</taxon>
        <taxon>Pluteineae</taxon>
        <taxon>Amanitaceae</taxon>
        <taxon>Amanita</taxon>
    </lineage>
</organism>
<evidence type="ECO:0000313" key="7">
    <source>
        <dbReference type="Proteomes" id="UP000054549"/>
    </source>
</evidence>
<feature type="compositionally biased region" description="Low complexity" evidence="4">
    <location>
        <begin position="269"/>
        <end position="281"/>
    </location>
</feature>
<dbReference type="GO" id="GO:0001228">
    <property type="term" value="F:DNA-binding transcription activator activity, RNA polymerase II-specific"/>
    <property type="evidence" value="ECO:0007669"/>
    <property type="project" value="TreeGrafter"/>
</dbReference>
<dbReference type="InterPro" id="IPR036910">
    <property type="entry name" value="HMG_box_dom_sf"/>
</dbReference>
<dbReference type="STRING" id="946122.A0A0C2TEJ3"/>
<dbReference type="Proteomes" id="UP000054549">
    <property type="component" value="Unassembled WGS sequence"/>
</dbReference>
<feature type="compositionally biased region" description="Basic and acidic residues" evidence="4">
    <location>
        <begin position="226"/>
        <end position="236"/>
    </location>
</feature>
<protein>
    <recommendedName>
        <fullName evidence="5">HMG box domain-containing protein</fullName>
    </recommendedName>
</protein>
<feature type="compositionally biased region" description="Polar residues" evidence="4">
    <location>
        <begin position="61"/>
        <end position="70"/>
    </location>
</feature>
<feature type="region of interest" description="Disordered" evidence="4">
    <location>
        <begin position="1"/>
        <end position="75"/>
    </location>
</feature>
<dbReference type="EMBL" id="KN818243">
    <property type="protein sequence ID" value="KIL65264.1"/>
    <property type="molecule type" value="Genomic_DNA"/>
</dbReference>
<dbReference type="PANTHER" id="PTHR10270:SF161">
    <property type="entry name" value="SEX-DETERMINING REGION Y PROTEIN"/>
    <property type="match status" value="1"/>
</dbReference>
<keyword evidence="2" id="KW-0804">Transcription</keyword>
<proteinExistence type="predicted"/>
<dbReference type="InterPro" id="IPR050140">
    <property type="entry name" value="SRY-related_HMG-box_TF-like"/>
</dbReference>
<dbReference type="GO" id="GO:0030154">
    <property type="term" value="P:cell differentiation"/>
    <property type="evidence" value="ECO:0007669"/>
    <property type="project" value="TreeGrafter"/>
</dbReference>
<evidence type="ECO:0000313" key="6">
    <source>
        <dbReference type="EMBL" id="KIL65264.1"/>
    </source>
</evidence>
<dbReference type="InParanoid" id="A0A0C2TEJ3"/>
<evidence type="ECO:0000256" key="3">
    <source>
        <dbReference type="PROSITE-ProRule" id="PRU00267"/>
    </source>
</evidence>
<feature type="domain" description="HMG box" evidence="5">
    <location>
        <begin position="72"/>
        <end position="140"/>
    </location>
</feature>
<name>A0A0C2TEJ3_AMAMK</name>
<dbReference type="InterPro" id="IPR009071">
    <property type="entry name" value="HMG_box_dom"/>
</dbReference>
<gene>
    <name evidence="6" type="ORF">M378DRAFT_178427</name>
</gene>
<dbReference type="GO" id="GO:0005634">
    <property type="term" value="C:nucleus"/>
    <property type="evidence" value="ECO:0007669"/>
    <property type="project" value="UniProtKB-UniRule"/>
</dbReference>
<evidence type="ECO:0000259" key="5">
    <source>
        <dbReference type="PROSITE" id="PS50118"/>
    </source>
</evidence>
<dbReference type="SMART" id="SM00398">
    <property type="entry name" value="HMG"/>
    <property type="match status" value="1"/>
</dbReference>
<dbReference type="SUPFAM" id="SSF47095">
    <property type="entry name" value="HMG-box"/>
    <property type="match status" value="1"/>
</dbReference>
<evidence type="ECO:0000256" key="2">
    <source>
        <dbReference type="ARBA" id="ARBA00023163"/>
    </source>
</evidence>